<dbReference type="InterPro" id="IPR009030">
    <property type="entry name" value="Growth_fac_rcpt_cys_sf"/>
</dbReference>
<dbReference type="Gene3D" id="3.50.4.10">
    <property type="entry name" value="Hepatocyte Growth Factor"/>
    <property type="match status" value="1"/>
</dbReference>
<dbReference type="InterPro" id="IPR001368">
    <property type="entry name" value="TNFR/NGFR_Cys_rich_reg"/>
</dbReference>
<dbReference type="SMART" id="SM01411">
    <property type="entry name" value="Ephrin_rec_like"/>
    <property type="match status" value="3"/>
</dbReference>
<organism evidence="3 4">
    <name type="scientific">Tetradesmus obliquus</name>
    <name type="common">Green alga</name>
    <name type="synonym">Acutodesmus obliquus</name>
    <dbReference type="NCBI Taxonomy" id="3088"/>
    <lineage>
        <taxon>Eukaryota</taxon>
        <taxon>Viridiplantae</taxon>
        <taxon>Chlorophyta</taxon>
        <taxon>core chlorophytes</taxon>
        <taxon>Chlorophyceae</taxon>
        <taxon>CS clade</taxon>
        <taxon>Sphaeropleales</taxon>
        <taxon>Scenedesmaceae</taxon>
        <taxon>Tetradesmus</taxon>
    </lineage>
</organism>
<evidence type="ECO:0000256" key="1">
    <source>
        <dbReference type="SAM" id="MobiDB-lite"/>
    </source>
</evidence>
<dbReference type="Pfam" id="PF07699">
    <property type="entry name" value="Ephrin_rec_like"/>
    <property type="match status" value="1"/>
</dbReference>
<protein>
    <recommendedName>
        <fullName evidence="2">TNFR-Cys domain-containing protein</fullName>
    </recommendedName>
</protein>
<name>A0A383VKW7_TETOB</name>
<sequence length="329" mass="33999">MVVAAVQPRPGYSVSAAGKETKCPQGTYNTAAAGQKNCVSCPAGFTTLAEGTATAACFVRPGWQLDAKSKQPRPCDKGSWSPGGSPKDPSGSCIKCAAGFTTQTDESTKATDCEVCLEGRGGPSCALCPSGSFSADGGKRSPCSACQPGQTSPRGATNPAQCFAAMMPADQDYFPLSEDKLWKGVAAQSAEACAAACAASTGEGSGPPACIMYRWSDAAGCQQLQEQQPLPDSSLLGFKVLQGTDYAIYRVPASTTAGEQVGSQEAKTLQECVAACDALNTCEVFSFPGFKAAGACRMFSSVLESEYQSMVHVSGAHLFYGRTRARLEG</sequence>
<reference evidence="3 4" key="1">
    <citation type="submission" date="2016-10" db="EMBL/GenBank/DDBJ databases">
        <authorList>
            <person name="Cai Z."/>
        </authorList>
    </citation>
    <scope>NUCLEOTIDE SEQUENCE [LARGE SCALE GENOMIC DNA]</scope>
</reference>
<accession>A0A383VKW7</accession>
<proteinExistence type="predicted"/>
<feature type="region of interest" description="Disordered" evidence="1">
    <location>
        <begin position="67"/>
        <end position="89"/>
    </location>
</feature>
<dbReference type="SMART" id="SM00208">
    <property type="entry name" value="TNFR"/>
    <property type="match status" value="2"/>
</dbReference>
<evidence type="ECO:0000259" key="2">
    <source>
        <dbReference type="SMART" id="SM00208"/>
    </source>
</evidence>
<evidence type="ECO:0000313" key="4">
    <source>
        <dbReference type="Proteomes" id="UP000256970"/>
    </source>
</evidence>
<dbReference type="Gene3D" id="2.10.50.10">
    <property type="entry name" value="Tumor Necrosis Factor Receptor, subunit A, domain 2"/>
    <property type="match status" value="1"/>
</dbReference>
<feature type="compositionally biased region" description="Basic and acidic residues" evidence="1">
    <location>
        <begin position="67"/>
        <end position="76"/>
    </location>
</feature>
<feature type="domain" description="TNFR-Cys" evidence="2">
    <location>
        <begin position="23"/>
        <end position="57"/>
    </location>
</feature>
<dbReference type="InterPro" id="IPR011641">
    <property type="entry name" value="Tyr-kin_ephrin_A/B_rcpt-like"/>
</dbReference>
<dbReference type="Proteomes" id="UP000256970">
    <property type="component" value="Unassembled WGS sequence"/>
</dbReference>
<feature type="compositionally biased region" description="Low complexity" evidence="1">
    <location>
        <begin position="77"/>
        <end position="89"/>
    </location>
</feature>
<keyword evidence="4" id="KW-1185">Reference proteome</keyword>
<dbReference type="AlphaFoldDB" id="A0A383VKW7"/>
<dbReference type="EMBL" id="FNXT01000617">
    <property type="protein sequence ID" value="SZX65324.1"/>
    <property type="molecule type" value="Genomic_DNA"/>
</dbReference>
<dbReference type="SUPFAM" id="SSF57184">
    <property type="entry name" value="Growth factor receptor domain"/>
    <property type="match status" value="1"/>
</dbReference>
<evidence type="ECO:0000313" key="3">
    <source>
        <dbReference type="EMBL" id="SZX65324.1"/>
    </source>
</evidence>
<feature type="domain" description="TNFR-Cys" evidence="2">
    <location>
        <begin position="128"/>
        <end position="162"/>
    </location>
</feature>
<gene>
    <name evidence="3" type="ORF">BQ4739_LOCUS5762</name>
</gene>